<dbReference type="SUPFAM" id="SSF140931">
    <property type="entry name" value="Fic-like"/>
    <property type="match status" value="1"/>
</dbReference>
<dbReference type="EMBL" id="JAUEIF010000001">
    <property type="protein sequence ID" value="MDN0024037.1"/>
    <property type="molecule type" value="Genomic_DNA"/>
</dbReference>
<proteinExistence type="predicted"/>
<organism evidence="3 5">
    <name type="scientific">Leyella lascolaii</name>
    <dbReference type="NCBI Taxonomy" id="1776379"/>
    <lineage>
        <taxon>Bacteria</taxon>
        <taxon>Pseudomonadati</taxon>
        <taxon>Bacteroidota</taxon>
        <taxon>Bacteroidia</taxon>
        <taxon>Bacteroidales</taxon>
        <taxon>Prevotellaceae</taxon>
        <taxon>Leyella</taxon>
    </lineage>
</organism>
<dbReference type="Proteomes" id="UP001168478">
    <property type="component" value="Unassembled WGS sequence"/>
</dbReference>
<reference evidence="3" key="1">
    <citation type="submission" date="2023-06" db="EMBL/GenBank/DDBJ databases">
        <authorList>
            <person name="Zeman M."/>
            <person name="Kubasova T."/>
            <person name="Jahodarova E."/>
            <person name="Nykrynova M."/>
            <person name="Rychlik I."/>
        </authorList>
    </citation>
    <scope>NUCLEOTIDE SEQUENCE</scope>
    <source>
        <strain evidence="3">ET15</strain>
        <strain evidence="2">ET37</strain>
    </source>
</reference>
<dbReference type="EMBL" id="JAUEIE010000001">
    <property type="protein sequence ID" value="MDN0021540.1"/>
    <property type="molecule type" value="Genomic_DNA"/>
</dbReference>
<dbReference type="Pfam" id="PF13310">
    <property type="entry name" value="Virulence_RhuM"/>
    <property type="match status" value="1"/>
</dbReference>
<comment type="caution">
    <text evidence="3">The sequence shown here is derived from an EMBL/GenBank/DDBJ whole genome shotgun (WGS) entry which is preliminary data.</text>
</comment>
<evidence type="ECO:0000313" key="2">
    <source>
        <dbReference type="EMBL" id="MDN0021540.1"/>
    </source>
</evidence>
<dbReference type="PANTHER" id="PTHR35810:SF1">
    <property type="entry name" value="CYTOPLASMIC PROTEIN"/>
    <property type="match status" value="1"/>
</dbReference>
<dbReference type="PANTHER" id="PTHR35810">
    <property type="entry name" value="CYTOPLASMIC PROTEIN-RELATED"/>
    <property type="match status" value="1"/>
</dbReference>
<name>A0AAW7JGN8_9BACT</name>
<dbReference type="InterPro" id="IPR003812">
    <property type="entry name" value="Fido"/>
</dbReference>
<evidence type="ECO:0000313" key="4">
    <source>
        <dbReference type="Proteomes" id="UP001167831"/>
    </source>
</evidence>
<dbReference type="PROSITE" id="PS51459">
    <property type="entry name" value="FIDO"/>
    <property type="match status" value="1"/>
</dbReference>
<gene>
    <name evidence="2" type="ORF">QVN81_00650</name>
    <name evidence="3" type="ORF">QVN84_00645</name>
</gene>
<reference evidence="3" key="2">
    <citation type="submission" date="2023-08" db="EMBL/GenBank/DDBJ databases">
        <title>Identification and characterization of horizontal gene transfer across gut microbiota members of farm animals based on homology search.</title>
        <authorList>
            <person name="Schwarzerova J."/>
            <person name="Nykrynova M."/>
            <person name="Jureckova K."/>
            <person name="Cejkova D."/>
            <person name="Rychlik I."/>
        </authorList>
    </citation>
    <scope>NUCLEOTIDE SEQUENCE</scope>
    <source>
        <strain evidence="3">ET15</strain>
        <strain evidence="2">ET37</strain>
    </source>
</reference>
<keyword evidence="4" id="KW-1185">Reference proteome</keyword>
<dbReference type="InterPro" id="IPR053737">
    <property type="entry name" value="Type_II_TA_Toxin"/>
</dbReference>
<dbReference type="Gene3D" id="1.20.120.1870">
    <property type="entry name" value="Fic/DOC protein, Fido domain"/>
    <property type="match status" value="1"/>
</dbReference>
<dbReference type="InterPro" id="IPR036597">
    <property type="entry name" value="Fido-like_dom_sf"/>
</dbReference>
<evidence type="ECO:0000313" key="5">
    <source>
        <dbReference type="Proteomes" id="UP001168478"/>
    </source>
</evidence>
<evidence type="ECO:0000259" key="1">
    <source>
        <dbReference type="PROSITE" id="PS51459"/>
    </source>
</evidence>
<dbReference type="RefSeq" id="WP_068856881.1">
    <property type="nucleotide sequence ID" value="NZ_JAUEIE010000001.1"/>
</dbReference>
<dbReference type="AlphaFoldDB" id="A0AAW7JGN8"/>
<feature type="domain" description="Fido" evidence="1">
    <location>
        <begin position="179"/>
        <end position="334"/>
    </location>
</feature>
<sequence length="336" mass="38675">MEEFFNLNNEIVIYRSEDGKTRLDVKLEGDTVWLSQQQMSELFEKDRTVIGRHIRNIFKEGELQESLVCAKFAHTKDYGRRKGFTQEATTTLYNLDVIISVGYRVKSKRGVKFRQWASSVLKQYLIKGYAVNESMRKKQVAELRQLVQMLGRTLRHSPDPLKEEQSALVDVVVDYTYALDTLDDYDYQRLGIRNTTAHGAFRATYEGAMQEIRQLREKFGGSALFGNEKDDSFRSSIGQIYQTFDGMELYPSVEEKAAMLLYLVVKNHSFSDGNKRIAATLFLWFMNNNGILYREDGTKRIADNTLVAITLMIAESRTEEKDVMVSVVVNLINKSN</sequence>
<protein>
    <submittedName>
        <fullName evidence="3">Virulence protein RhuM/Fic/DOC family protein</fullName>
    </submittedName>
</protein>
<dbReference type="Pfam" id="PF02661">
    <property type="entry name" value="Fic"/>
    <property type="match status" value="1"/>
</dbReference>
<accession>A0AAW7JGN8</accession>
<dbReference type="Proteomes" id="UP001167831">
    <property type="component" value="Unassembled WGS sequence"/>
</dbReference>
<dbReference type="InterPro" id="IPR011204">
    <property type="entry name" value="Virulence_RhuM-like"/>
</dbReference>
<evidence type="ECO:0000313" key="3">
    <source>
        <dbReference type="EMBL" id="MDN0024037.1"/>
    </source>
</evidence>